<reference evidence="2 3" key="1">
    <citation type="submission" date="2015-01" db="EMBL/GenBank/DDBJ databases">
        <title>Evolution of Trichinella species and genotypes.</title>
        <authorList>
            <person name="Korhonen P.K."/>
            <person name="Edoardo P."/>
            <person name="Giuseppe L.R."/>
            <person name="Gasser R.B."/>
        </authorList>
    </citation>
    <scope>NUCLEOTIDE SEQUENCE [LARGE SCALE GENOMIC DNA]</scope>
    <source>
        <strain evidence="2">ISS120</strain>
    </source>
</reference>
<feature type="region of interest" description="Disordered" evidence="1">
    <location>
        <begin position="53"/>
        <end position="111"/>
    </location>
</feature>
<accession>A0A0V1C6L1</accession>
<dbReference type="Proteomes" id="UP000054653">
    <property type="component" value="Unassembled WGS sequence"/>
</dbReference>
<evidence type="ECO:0000313" key="2">
    <source>
        <dbReference type="EMBL" id="KRY44638.1"/>
    </source>
</evidence>
<feature type="region of interest" description="Disordered" evidence="1">
    <location>
        <begin position="1"/>
        <end position="39"/>
    </location>
</feature>
<comment type="caution">
    <text evidence="2">The sequence shown here is derived from an EMBL/GenBank/DDBJ whole genome shotgun (WGS) entry which is preliminary data.</text>
</comment>
<proteinExistence type="predicted"/>
<sequence>MAGSGEWPRLGSASPSASRSNPAPTVRASGWRTRPPPVGPALLAAATLLRWRLRSHPHPPGKCGRSLGGTESGDSPAHPSGGRTLLPPSDPSATSHLSLSGRVMDSNRQNS</sequence>
<name>A0A0V1C6L1_TRIBR</name>
<gene>
    <name evidence="2" type="ORF">T03_9631</name>
</gene>
<protein>
    <submittedName>
        <fullName evidence="2">Uncharacterized protein</fullName>
    </submittedName>
</protein>
<organism evidence="2 3">
    <name type="scientific">Trichinella britovi</name>
    <name type="common">Parasitic roundworm</name>
    <dbReference type="NCBI Taxonomy" id="45882"/>
    <lineage>
        <taxon>Eukaryota</taxon>
        <taxon>Metazoa</taxon>
        <taxon>Ecdysozoa</taxon>
        <taxon>Nematoda</taxon>
        <taxon>Enoplea</taxon>
        <taxon>Dorylaimia</taxon>
        <taxon>Trichinellida</taxon>
        <taxon>Trichinellidae</taxon>
        <taxon>Trichinella</taxon>
    </lineage>
</organism>
<keyword evidence="3" id="KW-1185">Reference proteome</keyword>
<dbReference type="EMBL" id="JYDI01000520">
    <property type="protein sequence ID" value="KRY44638.1"/>
    <property type="molecule type" value="Genomic_DNA"/>
</dbReference>
<feature type="compositionally biased region" description="Low complexity" evidence="1">
    <location>
        <begin position="12"/>
        <end position="24"/>
    </location>
</feature>
<evidence type="ECO:0000256" key="1">
    <source>
        <dbReference type="SAM" id="MobiDB-lite"/>
    </source>
</evidence>
<evidence type="ECO:0000313" key="3">
    <source>
        <dbReference type="Proteomes" id="UP000054653"/>
    </source>
</evidence>
<dbReference type="AlphaFoldDB" id="A0A0V1C6L1"/>